<dbReference type="Gene3D" id="3.40.30.10">
    <property type="entry name" value="Glutaredoxin"/>
    <property type="match status" value="1"/>
</dbReference>
<evidence type="ECO:0000313" key="2">
    <source>
        <dbReference type="EMBL" id="MFC4136289.1"/>
    </source>
</evidence>
<dbReference type="PANTHER" id="PTHR34386">
    <property type="entry name" value="GLUTAREDOXIN"/>
    <property type="match status" value="1"/>
</dbReference>
<comment type="caution">
    <text evidence="2">The sequence shown here is derived from an EMBL/GenBank/DDBJ whole genome shotgun (WGS) entry which is preliminary data.</text>
</comment>
<sequence length="83" mass="9298">MTDTLTVYGATWCGDCVRTKRFLDRNGVEYAWIDTDADDAARDYVQQVQDGRMSIPVVALPDGRHLVEPADKELAEVLGLTWP</sequence>
<dbReference type="PANTHER" id="PTHR34386:SF1">
    <property type="entry name" value="GLUTAREDOXIN-LIKE PROTEIN NRDH"/>
    <property type="match status" value="1"/>
</dbReference>
<dbReference type="Pfam" id="PF00462">
    <property type="entry name" value="Glutaredoxin"/>
    <property type="match status" value="1"/>
</dbReference>
<dbReference type="InterPro" id="IPR002109">
    <property type="entry name" value="Glutaredoxin"/>
</dbReference>
<evidence type="ECO:0000313" key="3">
    <source>
        <dbReference type="Proteomes" id="UP001595816"/>
    </source>
</evidence>
<protein>
    <submittedName>
        <fullName evidence="2">Glutaredoxin domain-containing protein</fullName>
    </submittedName>
</protein>
<dbReference type="SUPFAM" id="SSF52833">
    <property type="entry name" value="Thioredoxin-like"/>
    <property type="match status" value="1"/>
</dbReference>
<proteinExistence type="predicted"/>
<dbReference type="RefSeq" id="WP_253751145.1">
    <property type="nucleotide sequence ID" value="NZ_JAMZDZ010000001.1"/>
</dbReference>
<dbReference type="Proteomes" id="UP001595816">
    <property type="component" value="Unassembled WGS sequence"/>
</dbReference>
<dbReference type="EMBL" id="JBHSAY010000029">
    <property type="protein sequence ID" value="MFC4136289.1"/>
    <property type="molecule type" value="Genomic_DNA"/>
</dbReference>
<name>A0ABV8M2G4_9ACTN</name>
<feature type="domain" description="Glutaredoxin" evidence="1">
    <location>
        <begin position="6"/>
        <end position="65"/>
    </location>
</feature>
<dbReference type="InterPro" id="IPR036249">
    <property type="entry name" value="Thioredoxin-like_sf"/>
</dbReference>
<dbReference type="InterPro" id="IPR051548">
    <property type="entry name" value="Grx-like_ET"/>
</dbReference>
<accession>A0ABV8M2G4</accession>
<keyword evidence="3" id="KW-1185">Reference proteome</keyword>
<reference evidence="3" key="1">
    <citation type="journal article" date="2019" name="Int. J. Syst. Evol. Microbiol.">
        <title>The Global Catalogue of Microorganisms (GCM) 10K type strain sequencing project: providing services to taxonomists for standard genome sequencing and annotation.</title>
        <authorList>
            <consortium name="The Broad Institute Genomics Platform"/>
            <consortium name="The Broad Institute Genome Sequencing Center for Infectious Disease"/>
            <person name="Wu L."/>
            <person name="Ma J."/>
        </authorList>
    </citation>
    <scope>NUCLEOTIDE SEQUENCE [LARGE SCALE GENOMIC DNA]</scope>
    <source>
        <strain evidence="3">CGMCC 4.7289</strain>
    </source>
</reference>
<dbReference type="CDD" id="cd02976">
    <property type="entry name" value="NrdH"/>
    <property type="match status" value="1"/>
</dbReference>
<organism evidence="2 3">
    <name type="scientific">Hamadaea flava</name>
    <dbReference type="NCBI Taxonomy" id="1742688"/>
    <lineage>
        <taxon>Bacteria</taxon>
        <taxon>Bacillati</taxon>
        <taxon>Actinomycetota</taxon>
        <taxon>Actinomycetes</taxon>
        <taxon>Micromonosporales</taxon>
        <taxon>Micromonosporaceae</taxon>
        <taxon>Hamadaea</taxon>
    </lineage>
</organism>
<gene>
    <name evidence="2" type="ORF">ACFOZ4_37265</name>
</gene>
<dbReference type="PROSITE" id="PS51354">
    <property type="entry name" value="GLUTAREDOXIN_2"/>
    <property type="match status" value="1"/>
</dbReference>
<evidence type="ECO:0000259" key="1">
    <source>
        <dbReference type="Pfam" id="PF00462"/>
    </source>
</evidence>